<keyword evidence="2" id="KW-0808">Transferase</keyword>
<dbReference type="Proteomes" id="UP000066624">
    <property type="component" value="Chromosome"/>
</dbReference>
<keyword evidence="4" id="KW-1185">Reference proteome</keyword>
<protein>
    <submittedName>
        <fullName evidence="3">Uncharacterized protein</fullName>
    </submittedName>
</protein>
<accession>A0A0K0XZ50</accession>
<dbReference type="SUPFAM" id="SSF53335">
    <property type="entry name" value="S-adenosyl-L-methionine-dependent methyltransferases"/>
    <property type="match status" value="1"/>
</dbReference>
<dbReference type="PATRIC" id="fig|1579979.3.peg.2648"/>
<dbReference type="InterPro" id="IPR029063">
    <property type="entry name" value="SAM-dependent_MTases_sf"/>
</dbReference>
<evidence type="ECO:0000256" key="2">
    <source>
        <dbReference type="ARBA" id="ARBA00022679"/>
    </source>
</evidence>
<dbReference type="EMBL" id="CP012154">
    <property type="protein sequence ID" value="AKS42950.1"/>
    <property type="molecule type" value="Genomic_DNA"/>
</dbReference>
<organism evidence="3 4">
    <name type="scientific">Wenzhouxiangella marina</name>
    <dbReference type="NCBI Taxonomy" id="1579979"/>
    <lineage>
        <taxon>Bacteria</taxon>
        <taxon>Pseudomonadati</taxon>
        <taxon>Pseudomonadota</taxon>
        <taxon>Gammaproteobacteria</taxon>
        <taxon>Chromatiales</taxon>
        <taxon>Wenzhouxiangellaceae</taxon>
        <taxon>Wenzhouxiangella</taxon>
    </lineage>
</organism>
<dbReference type="Gene3D" id="3.40.50.12710">
    <property type="match status" value="1"/>
</dbReference>
<dbReference type="AlphaFoldDB" id="A0A0K0XZ50"/>
<proteinExistence type="predicted"/>
<keyword evidence="1" id="KW-0489">Methyltransferase</keyword>
<reference evidence="3 4" key="1">
    <citation type="submission" date="2015-07" db="EMBL/GenBank/DDBJ databases">
        <authorList>
            <person name="Noorani M."/>
        </authorList>
    </citation>
    <scope>NUCLEOTIDE SEQUENCE [LARGE SCALE GENOMIC DNA]</scope>
    <source>
        <strain evidence="3 4">KCTC 42284</strain>
    </source>
</reference>
<dbReference type="GO" id="GO:0032259">
    <property type="term" value="P:methylation"/>
    <property type="evidence" value="ECO:0007669"/>
    <property type="project" value="UniProtKB-KW"/>
</dbReference>
<dbReference type="Pfam" id="PF02636">
    <property type="entry name" value="Methyltransf_28"/>
    <property type="match status" value="1"/>
</dbReference>
<dbReference type="GO" id="GO:0035243">
    <property type="term" value="F:protein-arginine omega-N symmetric methyltransferase activity"/>
    <property type="evidence" value="ECO:0007669"/>
    <property type="project" value="TreeGrafter"/>
</dbReference>
<sequence length="391" mass="42775">MSSRDPSLSLPEPPSELLALSEQLCTRIVKAIEADGFLSFDAYMSMALYEPGLGYYVNGLHKFGASGDFVTAPEQGRLFARSLARQIDELGAELDEDWTLLELGAGSGALARDLLQSLDAAPARYLILEPSAALRAVQQETLSALDEQLQARVEWIATPPEEDFEGVVLANEVLDALPVRAFEIGEQQVLERGVELRQGQLQWTSRPAGPRLVEAVKALQASLSAPLPVGYRSEINLDLAAWLETVTRPLARGLALMIDYGYPRREYYHPDRSEGTLVCHYRHRAHFDPFVWPGLTDLSSFVDFTAVAEAGADAGLDVLGFSSQAGFLLSLGIQDALASARDEREHLALAGEIKRLTLPAEMGEKFKVIALGRGLDLPLRGFSLMDQLARL</sequence>
<dbReference type="OrthoDB" id="9794208at2"/>
<dbReference type="STRING" id="1579979.WM2015_2592"/>
<dbReference type="InterPro" id="IPR003788">
    <property type="entry name" value="NDUFAF7"/>
</dbReference>
<dbReference type="InterPro" id="IPR038375">
    <property type="entry name" value="NDUFAF7_sf"/>
</dbReference>
<evidence type="ECO:0000256" key="1">
    <source>
        <dbReference type="ARBA" id="ARBA00022603"/>
    </source>
</evidence>
<evidence type="ECO:0000313" key="4">
    <source>
        <dbReference type="Proteomes" id="UP000066624"/>
    </source>
</evidence>
<gene>
    <name evidence="3" type="ORF">WM2015_2592</name>
</gene>
<dbReference type="KEGG" id="wma:WM2015_2592"/>
<dbReference type="PANTHER" id="PTHR12049:SF7">
    <property type="entry name" value="PROTEIN ARGININE METHYLTRANSFERASE NDUFAF7, MITOCHONDRIAL"/>
    <property type="match status" value="1"/>
</dbReference>
<dbReference type="PANTHER" id="PTHR12049">
    <property type="entry name" value="PROTEIN ARGININE METHYLTRANSFERASE NDUFAF7, MITOCHONDRIAL"/>
    <property type="match status" value="1"/>
</dbReference>
<evidence type="ECO:0000313" key="3">
    <source>
        <dbReference type="EMBL" id="AKS42950.1"/>
    </source>
</evidence>
<name>A0A0K0XZ50_9GAMM</name>
<dbReference type="RefSeq" id="WP_049726472.1">
    <property type="nucleotide sequence ID" value="NZ_CP012154.1"/>
</dbReference>